<accession>A0A433QBT2</accession>
<keyword evidence="2" id="KW-1185">Reference proteome</keyword>
<proteinExistence type="predicted"/>
<dbReference type="Proteomes" id="UP000274822">
    <property type="component" value="Unassembled WGS sequence"/>
</dbReference>
<sequence length="83" mass="9791">MYSPKKLAKQLEEMAVELKLMVNSVNLLKKVKSHKEMHNCVEKDCLNQPMDELIEHVPDAHFANTRKRQPTWELLERNSSIYL</sequence>
<gene>
    <name evidence="1" type="ORF">BC938DRAFT_483500</name>
</gene>
<evidence type="ECO:0000313" key="1">
    <source>
        <dbReference type="EMBL" id="RUS27266.1"/>
    </source>
</evidence>
<dbReference type="AlphaFoldDB" id="A0A433QBT2"/>
<dbReference type="EMBL" id="RBNJ01008765">
    <property type="protein sequence ID" value="RUS27266.1"/>
    <property type="molecule type" value="Genomic_DNA"/>
</dbReference>
<organism evidence="1 2">
    <name type="scientific">Jimgerdemannia flammicorona</name>
    <dbReference type="NCBI Taxonomy" id="994334"/>
    <lineage>
        <taxon>Eukaryota</taxon>
        <taxon>Fungi</taxon>
        <taxon>Fungi incertae sedis</taxon>
        <taxon>Mucoromycota</taxon>
        <taxon>Mucoromycotina</taxon>
        <taxon>Endogonomycetes</taxon>
        <taxon>Endogonales</taxon>
        <taxon>Endogonaceae</taxon>
        <taxon>Jimgerdemannia</taxon>
    </lineage>
</organism>
<comment type="caution">
    <text evidence="1">The sequence shown here is derived from an EMBL/GenBank/DDBJ whole genome shotgun (WGS) entry which is preliminary data.</text>
</comment>
<protein>
    <submittedName>
        <fullName evidence="1">Uncharacterized protein</fullName>
    </submittedName>
</protein>
<reference evidence="1 2" key="1">
    <citation type="journal article" date="2018" name="New Phytol.">
        <title>Phylogenomics of Endogonaceae and evolution of mycorrhizas within Mucoromycota.</title>
        <authorList>
            <person name="Chang Y."/>
            <person name="Desiro A."/>
            <person name="Na H."/>
            <person name="Sandor L."/>
            <person name="Lipzen A."/>
            <person name="Clum A."/>
            <person name="Barry K."/>
            <person name="Grigoriev I.V."/>
            <person name="Martin F.M."/>
            <person name="Stajich J.E."/>
            <person name="Smith M.E."/>
            <person name="Bonito G."/>
            <person name="Spatafora J.W."/>
        </authorList>
    </citation>
    <scope>NUCLEOTIDE SEQUENCE [LARGE SCALE GENOMIC DNA]</scope>
    <source>
        <strain evidence="1 2">AD002</strain>
    </source>
</reference>
<evidence type="ECO:0000313" key="2">
    <source>
        <dbReference type="Proteomes" id="UP000274822"/>
    </source>
</evidence>
<name>A0A433QBT2_9FUNG</name>